<dbReference type="GO" id="GO:0006629">
    <property type="term" value="P:lipid metabolic process"/>
    <property type="evidence" value="ECO:0007669"/>
    <property type="project" value="TreeGrafter"/>
</dbReference>
<dbReference type="GO" id="GO:0005737">
    <property type="term" value="C:cytoplasm"/>
    <property type="evidence" value="ECO:0007669"/>
    <property type="project" value="TreeGrafter"/>
</dbReference>
<proteinExistence type="inferred from homology"/>
<evidence type="ECO:0000259" key="8">
    <source>
        <dbReference type="Pfam" id="PF08212"/>
    </source>
</evidence>
<reference evidence="10 11" key="1">
    <citation type="submission" date="2025-04" db="UniProtKB">
        <authorList>
            <consortium name="RefSeq"/>
        </authorList>
    </citation>
    <scope>IDENTIFICATION</scope>
</reference>
<evidence type="ECO:0000256" key="7">
    <source>
        <dbReference type="PIRNR" id="PIRNR036893"/>
    </source>
</evidence>
<comment type="similarity">
    <text evidence="1 7">Belongs to the calycin superfamily. Lipocalin family.</text>
</comment>
<dbReference type="KEGG" id="ccin:107270470"/>
<dbReference type="InterPro" id="IPR022271">
    <property type="entry name" value="Lipocalin_ApoD"/>
</dbReference>
<dbReference type="CDD" id="cd19437">
    <property type="entry name" value="lipocalin_apoD-like"/>
    <property type="match status" value="1"/>
</dbReference>
<evidence type="ECO:0000256" key="4">
    <source>
        <dbReference type="ARBA" id="ARBA00023121"/>
    </source>
</evidence>
<keyword evidence="6" id="KW-0873">Pyrrolidone carboxylic acid</keyword>
<keyword evidence="5" id="KW-0325">Glycoprotein</keyword>
<feature type="chain" id="PRO_5044536558" description="Apolipoprotein D" evidence="7">
    <location>
        <begin position="17"/>
        <end position="188"/>
    </location>
</feature>
<dbReference type="InterPro" id="IPR000566">
    <property type="entry name" value="Lipocln_cytosolic_FA-bd_dom"/>
</dbReference>
<name>A0AAJ7FNW2_CEPCN</name>
<evidence type="ECO:0000313" key="11">
    <source>
        <dbReference type="RefSeq" id="XP_015600999.1"/>
    </source>
</evidence>
<dbReference type="AlphaFoldDB" id="A0AAJ7FNW2"/>
<evidence type="ECO:0000313" key="10">
    <source>
        <dbReference type="RefSeq" id="XP_015600998.1"/>
    </source>
</evidence>
<dbReference type="InterPro" id="IPR012674">
    <property type="entry name" value="Calycin"/>
</dbReference>
<feature type="domain" description="Lipocalin/cytosolic fatty-acid binding" evidence="8">
    <location>
        <begin position="34"/>
        <end position="172"/>
    </location>
</feature>
<dbReference type="PIRSF" id="PIRSF036893">
    <property type="entry name" value="Lipocalin_ApoD"/>
    <property type="match status" value="1"/>
</dbReference>
<gene>
    <name evidence="10 11" type="primary">LOC107270470</name>
</gene>
<dbReference type="Gene3D" id="2.40.128.20">
    <property type="match status" value="1"/>
</dbReference>
<dbReference type="SUPFAM" id="SSF50814">
    <property type="entry name" value="Lipocalins"/>
    <property type="match status" value="1"/>
</dbReference>
<dbReference type="PANTHER" id="PTHR10612:SF34">
    <property type="entry name" value="APOLIPOPROTEIN D"/>
    <property type="match status" value="1"/>
</dbReference>
<dbReference type="GO" id="GO:0008289">
    <property type="term" value="F:lipid binding"/>
    <property type="evidence" value="ECO:0007669"/>
    <property type="project" value="UniProtKB-KW"/>
</dbReference>
<dbReference type="GO" id="GO:0000302">
    <property type="term" value="P:response to reactive oxygen species"/>
    <property type="evidence" value="ECO:0007669"/>
    <property type="project" value="TreeGrafter"/>
</dbReference>
<keyword evidence="4" id="KW-0446">Lipid-binding</keyword>
<dbReference type="RefSeq" id="XP_015600999.1">
    <property type="nucleotide sequence ID" value="XM_015745513.2"/>
</dbReference>
<organism evidence="9 11">
    <name type="scientific">Cephus cinctus</name>
    <name type="common">Wheat stem sawfly</name>
    <dbReference type="NCBI Taxonomy" id="211228"/>
    <lineage>
        <taxon>Eukaryota</taxon>
        <taxon>Metazoa</taxon>
        <taxon>Ecdysozoa</taxon>
        <taxon>Arthropoda</taxon>
        <taxon>Hexapoda</taxon>
        <taxon>Insecta</taxon>
        <taxon>Pterygota</taxon>
        <taxon>Neoptera</taxon>
        <taxon>Endopterygota</taxon>
        <taxon>Hymenoptera</taxon>
        <taxon>Cephoidea</taxon>
        <taxon>Cephidae</taxon>
        <taxon>Cephus</taxon>
    </lineage>
</organism>
<dbReference type="FunFam" id="2.40.128.20:FF:000026">
    <property type="entry name" value="Apolipoprotein D-like Protein"/>
    <property type="match status" value="1"/>
</dbReference>
<dbReference type="Proteomes" id="UP000694920">
    <property type="component" value="Unplaced"/>
</dbReference>
<dbReference type="PROSITE" id="PS00213">
    <property type="entry name" value="LIPOCALIN"/>
    <property type="match status" value="1"/>
</dbReference>
<evidence type="ECO:0000256" key="1">
    <source>
        <dbReference type="ARBA" id="ARBA00006889"/>
    </source>
</evidence>
<feature type="signal peptide" evidence="7">
    <location>
        <begin position="1"/>
        <end position="16"/>
    </location>
</feature>
<accession>A0AAJ7FNW2</accession>
<evidence type="ECO:0000256" key="2">
    <source>
        <dbReference type="ARBA" id="ARBA00019890"/>
    </source>
</evidence>
<dbReference type="GO" id="GO:0042246">
    <property type="term" value="P:tissue regeneration"/>
    <property type="evidence" value="ECO:0007669"/>
    <property type="project" value="InterPro"/>
</dbReference>
<dbReference type="GO" id="GO:0006869">
    <property type="term" value="P:lipid transport"/>
    <property type="evidence" value="ECO:0007669"/>
    <property type="project" value="InterPro"/>
</dbReference>
<keyword evidence="3 7" id="KW-0732">Signal</keyword>
<evidence type="ECO:0000256" key="6">
    <source>
        <dbReference type="ARBA" id="ARBA00023283"/>
    </source>
</evidence>
<sequence>MLWISLVLFVAGSALAQVPFLGVCPNMEIMMNFEVEKYVGKWYEAERYFALFEFGGKCVTANYNLSENGSVQIMNKQISALTGVASSIEGIARLIGRSDDPKLTVTFPSLPLPVDAPYWILDTDYKSYAVVWSCTNFGVFSIRNAWILTREPRPPVAVLEKAYQVIDRNNISRAYFIRTDQKNCPATY</sequence>
<dbReference type="GeneID" id="107270470"/>
<evidence type="ECO:0000256" key="3">
    <source>
        <dbReference type="ARBA" id="ARBA00022729"/>
    </source>
</evidence>
<protein>
    <recommendedName>
        <fullName evidence="2">Apolipoprotein D</fullName>
    </recommendedName>
</protein>
<evidence type="ECO:0000256" key="5">
    <source>
        <dbReference type="ARBA" id="ARBA00023180"/>
    </source>
</evidence>
<keyword evidence="9" id="KW-1185">Reference proteome</keyword>
<dbReference type="PANTHER" id="PTHR10612">
    <property type="entry name" value="APOLIPOPROTEIN D"/>
    <property type="match status" value="1"/>
</dbReference>
<evidence type="ECO:0000313" key="9">
    <source>
        <dbReference type="Proteomes" id="UP000694920"/>
    </source>
</evidence>
<dbReference type="GO" id="GO:0007420">
    <property type="term" value="P:brain development"/>
    <property type="evidence" value="ECO:0007669"/>
    <property type="project" value="InterPro"/>
</dbReference>
<dbReference type="InterPro" id="IPR022272">
    <property type="entry name" value="Lipocalin_CS"/>
</dbReference>
<dbReference type="PRINTS" id="PR01219">
    <property type="entry name" value="APOLIPOPROTD"/>
</dbReference>
<dbReference type="InterPro" id="IPR002969">
    <property type="entry name" value="ApolipopD"/>
</dbReference>
<dbReference type="RefSeq" id="XP_015600998.1">
    <property type="nucleotide sequence ID" value="XM_015745512.2"/>
</dbReference>
<dbReference type="Pfam" id="PF08212">
    <property type="entry name" value="Lipocalin_2"/>
    <property type="match status" value="1"/>
</dbReference>